<proteinExistence type="predicted"/>
<evidence type="ECO:0000313" key="3">
    <source>
        <dbReference type="EMBL" id="GKT28493.1"/>
    </source>
</evidence>
<gene>
    <name evidence="3" type="ORF">ADUPG1_000684</name>
</gene>
<evidence type="ECO:0000313" key="4">
    <source>
        <dbReference type="Proteomes" id="UP001057375"/>
    </source>
</evidence>
<feature type="chain" id="PRO_5047441774" evidence="2">
    <location>
        <begin position="24"/>
        <end position="105"/>
    </location>
</feature>
<feature type="signal peptide" evidence="2">
    <location>
        <begin position="1"/>
        <end position="23"/>
    </location>
</feature>
<accession>A0ABQ5K7W4</accession>
<evidence type="ECO:0000256" key="2">
    <source>
        <dbReference type="SAM" id="SignalP"/>
    </source>
</evidence>
<dbReference type="Proteomes" id="UP001057375">
    <property type="component" value="Unassembled WGS sequence"/>
</dbReference>
<dbReference type="EMBL" id="BQXS01000316">
    <property type="protein sequence ID" value="GKT28493.1"/>
    <property type="molecule type" value="Genomic_DNA"/>
</dbReference>
<organism evidence="3 4">
    <name type="scientific">Aduncisulcus paluster</name>
    <dbReference type="NCBI Taxonomy" id="2918883"/>
    <lineage>
        <taxon>Eukaryota</taxon>
        <taxon>Metamonada</taxon>
        <taxon>Carpediemonas-like organisms</taxon>
        <taxon>Aduncisulcus</taxon>
    </lineage>
</organism>
<evidence type="ECO:0000256" key="1">
    <source>
        <dbReference type="SAM" id="MobiDB-lite"/>
    </source>
</evidence>
<name>A0ABQ5K7W4_9EUKA</name>
<sequence>MANQLAWIKTILLTHGAFLMTSAASRDVVADIIRYSEYHAEGMMEMRMLRGRMDFVAGISGSTSVRDEAINEIIGDGLEEQEFEEEEEEEYDEDEEGEEYDDEED</sequence>
<reference evidence="3" key="1">
    <citation type="submission" date="2022-03" db="EMBL/GenBank/DDBJ databases">
        <title>Draft genome sequence of Aduncisulcus paluster, a free-living microaerophilic Fornicata.</title>
        <authorList>
            <person name="Yuyama I."/>
            <person name="Kume K."/>
            <person name="Tamura T."/>
            <person name="Inagaki Y."/>
            <person name="Hashimoto T."/>
        </authorList>
    </citation>
    <scope>NUCLEOTIDE SEQUENCE</scope>
    <source>
        <strain evidence="3">NY0171</strain>
    </source>
</reference>
<feature type="compositionally biased region" description="Acidic residues" evidence="1">
    <location>
        <begin position="77"/>
        <end position="105"/>
    </location>
</feature>
<protein>
    <submittedName>
        <fullName evidence="3">Uncharacterized protein</fullName>
    </submittedName>
</protein>
<feature type="region of interest" description="Disordered" evidence="1">
    <location>
        <begin position="75"/>
        <end position="105"/>
    </location>
</feature>
<keyword evidence="4" id="KW-1185">Reference proteome</keyword>
<keyword evidence="2" id="KW-0732">Signal</keyword>
<comment type="caution">
    <text evidence="3">The sequence shown here is derived from an EMBL/GenBank/DDBJ whole genome shotgun (WGS) entry which is preliminary data.</text>
</comment>